<dbReference type="AlphaFoldDB" id="F8B6C2"/>
<reference evidence="3 4" key="1">
    <citation type="submission" date="2011-05" db="EMBL/GenBank/DDBJ databases">
        <title>Complete sequence of chromosome of Frankia symbiont of Datisca glomerata.</title>
        <authorList>
            <consortium name="US DOE Joint Genome Institute"/>
            <person name="Lucas S."/>
            <person name="Han J."/>
            <person name="Lapidus A."/>
            <person name="Cheng J.-F."/>
            <person name="Goodwin L."/>
            <person name="Pitluck S."/>
            <person name="Peters L."/>
            <person name="Mikhailova N."/>
            <person name="Chertkov O."/>
            <person name="Teshima H."/>
            <person name="Han C."/>
            <person name="Tapia R."/>
            <person name="Land M."/>
            <person name="Hauser L."/>
            <person name="Kyrpides N."/>
            <person name="Ivanova N."/>
            <person name="Pagani I."/>
            <person name="Berry A."/>
            <person name="Pawlowski K."/>
            <person name="Persson T."/>
            <person name="Vanden Heuvel B."/>
            <person name="Benson D."/>
            <person name="Woyke T."/>
        </authorList>
    </citation>
    <scope>NUCLEOTIDE SEQUENCE [LARGE SCALE GENOMIC DNA]</scope>
    <source>
        <strain evidence="4">4085684</strain>
    </source>
</reference>
<dbReference type="Gene3D" id="1.10.10.10">
    <property type="entry name" value="Winged helix-like DNA-binding domain superfamily/Winged helix DNA-binding domain"/>
    <property type="match status" value="1"/>
</dbReference>
<dbReference type="PANTHER" id="PTHR30595:SF6">
    <property type="entry name" value="SCHLAFEN ALBA-2 DOMAIN-CONTAINING PROTEIN"/>
    <property type="match status" value="1"/>
</dbReference>
<dbReference type="Gene3D" id="3.30.950.30">
    <property type="entry name" value="Schlafen, AAA domain"/>
    <property type="match status" value="1"/>
</dbReference>
<evidence type="ECO:0000313" key="3">
    <source>
        <dbReference type="EMBL" id="AEH08098.1"/>
    </source>
</evidence>
<dbReference type="STRING" id="656024.FsymDg_0568"/>
<dbReference type="InterPro" id="IPR007421">
    <property type="entry name" value="Schlafen_AlbA_2_dom"/>
</dbReference>
<gene>
    <name evidence="3" type="ordered locus">FsymDg_0568</name>
</gene>
<dbReference type="InterPro" id="IPR038475">
    <property type="entry name" value="RecG_C_sf"/>
</dbReference>
<sequence>MDGTDASIGAALARILAGSMAEREETATLDFKEAPTARGRRSASEVQGELERIIVDACLCFANGDGGIVVLGVADRTPGAAAFVGTDTDAERLKSRVYQLSQPPLLVDVRERVFADARLLELRVPRGIEVHADSQGRARRRIGTDCHPMSPAEIVLVRQERSGYDPSATRTQRTVDDVEPEALAACRRLLASLTDLRRGYAELRTPDLLSALGVTDGGKLTRAGEILLCRPSTHTVVYLYRDSPGGEPRAVERLDMPLALSYLEVLRLVNARRNLTPVTLPTGQQLQIEDFPDLAVREAVMNALVHRDVHQPHSVVIDHSPQILTVTSPGPLVSGITVDNILTAASRPRNPRLMGAVRTLGLSEETGRGVDRMYREMIRSGRALPFIRAEFDHVTVSMVGGAPNVAIARFVAALPDAEREDTDTLMIVLYLCDHENVTAAAIAPRLQRPAEEAESILRRLATGQDGLLDISRSTARRRYGRYRLREHARMALGTALAYRVRNADEIDRRVVEHVREYGWITNRTVQNLCAVDVYQARRWLADLRRRGLLVQVTEGRSSGPGIRYGPGPAFPGRPGRDPVGPNRPTGLTGPDGPDRDNWSRVGWRLTADLSGCRLLSGRRSQAREEGQGRASLYAVAQCGSV</sequence>
<protein>
    <submittedName>
        <fullName evidence="3">Putative transcriptional regulator</fullName>
    </submittedName>
</protein>
<feature type="compositionally biased region" description="Low complexity" evidence="1">
    <location>
        <begin position="563"/>
        <end position="573"/>
    </location>
</feature>
<feature type="domain" description="Schlafen AlbA-2" evidence="2">
    <location>
        <begin position="25"/>
        <end position="150"/>
    </location>
</feature>
<dbReference type="InterPro" id="IPR038461">
    <property type="entry name" value="Schlafen_AlbA_2_dom_sf"/>
</dbReference>
<dbReference type="InterPro" id="IPR036388">
    <property type="entry name" value="WH-like_DNA-bd_sf"/>
</dbReference>
<dbReference type="PANTHER" id="PTHR30595">
    <property type="entry name" value="GLPR-RELATED TRANSCRIPTIONAL REPRESSOR"/>
    <property type="match status" value="1"/>
</dbReference>
<dbReference type="Gene3D" id="3.30.565.60">
    <property type="match status" value="1"/>
</dbReference>
<dbReference type="EMBL" id="CP002801">
    <property type="protein sequence ID" value="AEH08098.1"/>
    <property type="molecule type" value="Genomic_DNA"/>
</dbReference>
<proteinExistence type="predicted"/>
<organism evidence="3 4">
    <name type="scientific">Candidatus Protofrankia datiscae</name>
    <dbReference type="NCBI Taxonomy" id="2716812"/>
    <lineage>
        <taxon>Bacteria</taxon>
        <taxon>Bacillati</taxon>
        <taxon>Actinomycetota</taxon>
        <taxon>Actinomycetes</taxon>
        <taxon>Frankiales</taxon>
        <taxon>Frankiaceae</taxon>
        <taxon>Protofrankia</taxon>
    </lineage>
</organism>
<dbReference type="Pfam" id="PF13749">
    <property type="entry name" value="HATPase_c_4"/>
    <property type="match status" value="1"/>
</dbReference>
<keyword evidence="4" id="KW-1185">Reference proteome</keyword>
<dbReference type="Pfam" id="PF04326">
    <property type="entry name" value="SLFN_AlbA_2"/>
    <property type="match status" value="1"/>
</dbReference>
<feature type="region of interest" description="Disordered" evidence="1">
    <location>
        <begin position="560"/>
        <end position="597"/>
    </location>
</feature>
<name>F8B6C2_9ACTN</name>
<dbReference type="HOGENOM" id="CLU_024970_7_0_11"/>
<dbReference type="eggNOG" id="COG2865">
    <property type="taxonomic scope" value="Bacteria"/>
</dbReference>
<evidence type="ECO:0000313" key="4">
    <source>
        <dbReference type="Proteomes" id="UP000001549"/>
    </source>
</evidence>
<dbReference type="Gene3D" id="6.10.10.130">
    <property type="match status" value="1"/>
</dbReference>
<dbReference type="Proteomes" id="UP000001549">
    <property type="component" value="Chromosome"/>
</dbReference>
<dbReference type="KEGG" id="fsy:FsymDg_0568"/>
<accession>F8B6C2</accession>
<evidence type="ECO:0000256" key="1">
    <source>
        <dbReference type="SAM" id="MobiDB-lite"/>
    </source>
</evidence>
<dbReference type="RefSeq" id="WP_013872083.1">
    <property type="nucleotide sequence ID" value="NC_015656.1"/>
</dbReference>
<evidence type="ECO:0000259" key="2">
    <source>
        <dbReference type="Pfam" id="PF04326"/>
    </source>
</evidence>